<keyword evidence="6" id="KW-1185">Reference proteome</keyword>
<dbReference type="Proteomes" id="UP001321498">
    <property type="component" value="Chromosome"/>
</dbReference>
<name>A0ABM8GD47_9MICO</name>
<dbReference type="InterPro" id="IPR000835">
    <property type="entry name" value="HTH_MarR-typ"/>
</dbReference>
<sequence length="127" mass="13528">MSEAAYQSMFALRRIPNMSSADLARWTGVTAQSANQILKGLIDSGLVERSPAKGHGRILEARLTARGEQVIEACERAGDEIEAQMASAMTPAELAQLEALLRKAAEGLGVPIAQRRPSRIPAASSQS</sequence>
<organism evidence="5 6">
    <name type="scientific">Naasia aerilata</name>
    <dbReference type="NCBI Taxonomy" id="1162966"/>
    <lineage>
        <taxon>Bacteria</taxon>
        <taxon>Bacillati</taxon>
        <taxon>Actinomycetota</taxon>
        <taxon>Actinomycetes</taxon>
        <taxon>Micrococcales</taxon>
        <taxon>Microbacteriaceae</taxon>
        <taxon>Naasia</taxon>
    </lineage>
</organism>
<evidence type="ECO:0000256" key="1">
    <source>
        <dbReference type="ARBA" id="ARBA00023015"/>
    </source>
</evidence>
<keyword evidence="3" id="KW-0804">Transcription</keyword>
<dbReference type="Pfam" id="PF12802">
    <property type="entry name" value="MarR_2"/>
    <property type="match status" value="1"/>
</dbReference>
<dbReference type="PANTHER" id="PTHR42756:SF1">
    <property type="entry name" value="TRANSCRIPTIONAL REPRESSOR OF EMRAB OPERON"/>
    <property type="match status" value="1"/>
</dbReference>
<keyword evidence="2" id="KW-0238">DNA-binding</keyword>
<evidence type="ECO:0000313" key="5">
    <source>
        <dbReference type="EMBL" id="BDZ46182.1"/>
    </source>
</evidence>
<dbReference type="PROSITE" id="PS50995">
    <property type="entry name" value="HTH_MARR_2"/>
    <property type="match status" value="1"/>
</dbReference>
<dbReference type="InterPro" id="IPR036388">
    <property type="entry name" value="WH-like_DNA-bd_sf"/>
</dbReference>
<dbReference type="SMART" id="SM00347">
    <property type="entry name" value="HTH_MARR"/>
    <property type="match status" value="1"/>
</dbReference>
<dbReference type="SUPFAM" id="SSF46785">
    <property type="entry name" value="Winged helix' DNA-binding domain"/>
    <property type="match status" value="1"/>
</dbReference>
<dbReference type="EMBL" id="AP027731">
    <property type="protein sequence ID" value="BDZ46182.1"/>
    <property type="molecule type" value="Genomic_DNA"/>
</dbReference>
<feature type="domain" description="HTH marR-type" evidence="4">
    <location>
        <begin position="1"/>
        <end position="106"/>
    </location>
</feature>
<evidence type="ECO:0000313" key="6">
    <source>
        <dbReference type="Proteomes" id="UP001321498"/>
    </source>
</evidence>
<reference evidence="6" key="1">
    <citation type="journal article" date="2019" name="Int. J. Syst. Evol. Microbiol.">
        <title>The Global Catalogue of Microorganisms (GCM) 10K type strain sequencing project: providing services to taxonomists for standard genome sequencing and annotation.</title>
        <authorList>
            <consortium name="The Broad Institute Genomics Platform"/>
            <consortium name="The Broad Institute Genome Sequencing Center for Infectious Disease"/>
            <person name="Wu L."/>
            <person name="Ma J."/>
        </authorList>
    </citation>
    <scope>NUCLEOTIDE SEQUENCE [LARGE SCALE GENOMIC DNA]</scope>
    <source>
        <strain evidence="6">NBRC 108725</strain>
    </source>
</reference>
<evidence type="ECO:0000256" key="2">
    <source>
        <dbReference type="ARBA" id="ARBA00023125"/>
    </source>
</evidence>
<accession>A0ABM8GD47</accession>
<protein>
    <recommendedName>
        <fullName evidence="4">HTH marR-type domain-containing protein</fullName>
    </recommendedName>
</protein>
<proteinExistence type="predicted"/>
<evidence type="ECO:0000259" key="4">
    <source>
        <dbReference type="PROSITE" id="PS50995"/>
    </source>
</evidence>
<dbReference type="Gene3D" id="1.10.10.10">
    <property type="entry name" value="Winged helix-like DNA-binding domain superfamily/Winged helix DNA-binding domain"/>
    <property type="match status" value="1"/>
</dbReference>
<dbReference type="RefSeq" id="WP_286276281.1">
    <property type="nucleotide sequence ID" value="NZ_AP027731.1"/>
</dbReference>
<evidence type="ECO:0000256" key="3">
    <source>
        <dbReference type="ARBA" id="ARBA00023163"/>
    </source>
</evidence>
<keyword evidence="1" id="KW-0805">Transcription regulation</keyword>
<dbReference type="PRINTS" id="PR00598">
    <property type="entry name" value="HTHMARR"/>
</dbReference>
<dbReference type="PANTHER" id="PTHR42756">
    <property type="entry name" value="TRANSCRIPTIONAL REGULATOR, MARR"/>
    <property type="match status" value="1"/>
</dbReference>
<dbReference type="InterPro" id="IPR036390">
    <property type="entry name" value="WH_DNA-bd_sf"/>
</dbReference>
<gene>
    <name evidence="5" type="ORF">GCM10025866_20910</name>
</gene>